<dbReference type="GO" id="GO:0005524">
    <property type="term" value="F:ATP binding"/>
    <property type="evidence" value="ECO:0007669"/>
    <property type="project" value="UniProtKB-KW"/>
</dbReference>
<dbReference type="Pfam" id="PF02700">
    <property type="entry name" value="PurS"/>
    <property type="match status" value="1"/>
</dbReference>
<gene>
    <name evidence="6" type="ORF">NMY3_02332</name>
</gene>
<keyword evidence="3" id="KW-0547">Nucleotide-binding</keyword>
<evidence type="ECO:0000313" key="7">
    <source>
        <dbReference type="Proteomes" id="UP000058925"/>
    </source>
</evidence>
<dbReference type="AlphaFoldDB" id="A0A654LYK3"/>
<proteinExistence type="predicted"/>
<dbReference type="PANTHER" id="PTHR34696:SF1">
    <property type="entry name" value="PHOSPHORIBOSYLFORMYLGLYCINAMIDINE SYNTHASE SUBUNIT PURS"/>
    <property type="match status" value="1"/>
</dbReference>
<evidence type="ECO:0000256" key="4">
    <source>
        <dbReference type="ARBA" id="ARBA00022755"/>
    </source>
</evidence>
<evidence type="ECO:0000256" key="1">
    <source>
        <dbReference type="ARBA" id="ARBA00022490"/>
    </source>
</evidence>
<dbReference type="PANTHER" id="PTHR34696">
    <property type="entry name" value="PHOSPHORIBOSYLFORMYLGLYCINAMIDINE SYNTHASE SUBUNIT PURS"/>
    <property type="match status" value="1"/>
</dbReference>
<evidence type="ECO:0000256" key="5">
    <source>
        <dbReference type="ARBA" id="ARBA00022840"/>
    </source>
</evidence>
<sequence>MTSFFDKYMTEPKKKKIFDVIVSIENKPFLNDPEGETVLNDLILKENYSDVVSVRSGKSLLVKILSLDEREALFKVKKMCDDLRIYNPIVSNCELSIKKIQNN</sequence>
<dbReference type="SUPFAM" id="SSF82697">
    <property type="entry name" value="PurS-like"/>
    <property type="match status" value="1"/>
</dbReference>
<dbReference type="EMBL" id="CP012850">
    <property type="protein sequence ID" value="ALI36528.1"/>
    <property type="molecule type" value="Genomic_DNA"/>
</dbReference>
<evidence type="ECO:0000256" key="2">
    <source>
        <dbReference type="ARBA" id="ARBA00022598"/>
    </source>
</evidence>
<dbReference type="InterPro" id="IPR036604">
    <property type="entry name" value="PurS-like_sf"/>
</dbReference>
<keyword evidence="5" id="KW-0067">ATP-binding</keyword>
<dbReference type="KEGG" id="taa:NMY3_02332"/>
<dbReference type="InterPro" id="IPR003850">
    <property type="entry name" value="PurS"/>
</dbReference>
<evidence type="ECO:0000313" key="6">
    <source>
        <dbReference type="EMBL" id="ALI36528.1"/>
    </source>
</evidence>
<evidence type="ECO:0008006" key="8">
    <source>
        <dbReference type="Google" id="ProtNLM"/>
    </source>
</evidence>
<keyword evidence="1" id="KW-0963">Cytoplasm</keyword>
<protein>
    <recommendedName>
        <fullName evidence="8">Phosphoribosylformylglycinamidine synthase subunit PurS</fullName>
    </recommendedName>
</protein>
<organism evidence="6 7">
    <name type="scientific">Candidatus Nitrosocosmicus oleophilus</name>
    <dbReference type="NCBI Taxonomy" id="1353260"/>
    <lineage>
        <taxon>Archaea</taxon>
        <taxon>Nitrososphaerota</taxon>
        <taxon>Nitrososphaeria</taxon>
        <taxon>Nitrososphaerales</taxon>
        <taxon>Nitrososphaeraceae</taxon>
        <taxon>Candidatus Nitrosocosmicus</taxon>
    </lineage>
</organism>
<reference evidence="7" key="1">
    <citation type="submission" date="2015-10" db="EMBL/GenBank/DDBJ databases">
        <title>Niche specialization of a soil ammonia-oxidizing archaeon, Candidatus Nitrosocosmicus oleophilus.</title>
        <authorList>
            <person name="Jung M.-Y."/>
            <person name="Rhee S.-K."/>
        </authorList>
    </citation>
    <scope>NUCLEOTIDE SEQUENCE [LARGE SCALE GENOMIC DNA]</scope>
    <source>
        <strain evidence="7">MY3</strain>
    </source>
</reference>
<keyword evidence="2" id="KW-0436">Ligase</keyword>
<accession>A0A654LYK3</accession>
<dbReference type="GO" id="GO:0016874">
    <property type="term" value="F:ligase activity"/>
    <property type="evidence" value="ECO:0007669"/>
    <property type="project" value="UniProtKB-KW"/>
</dbReference>
<dbReference type="Proteomes" id="UP000058925">
    <property type="component" value="Chromosome"/>
</dbReference>
<keyword evidence="4" id="KW-0658">Purine biosynthesis</keyword>
<dbReference type="GO" id="GO:0006164">
    <property type="term" value="P:purine nucleotide biosynthetic process"/>
    <property type="evidence" value="ECO:0007669"/>
    <property type="project" value="UniProtKB-KW"/>
</dbReference>
<keyword evidence="7" id="KW-1185">Reference proteome</keyword>
<evidence type="ECO:0000256" key="3">
    <source>
        <dbReference type="ARBA" id="ARBA00022741"/>
    </source>
</evidence>
<dbReference type="Gene3D" id="3.30.1280.10">
    <property type="entry name" value="Phosphoribosylformylglycinamidine synthase subunit PurS"/>
    <property type="match status" value="1"/>
</dbReference>
<name>A0A654LYK3_9ARCH</name>